<dbReference type="Pfam" id="PF01965">
    <property type="entry name" value="DJ-1_PfpI"/>
    <property type="match status" value="1"/>
</dbReference>
<dbReference type="PANTHER" id="PTHR42733">
    <property type="entry name" value="DJ-1 PROTEIN"/>
    <property type="match status" value="1"/>
</dbReference>
<gene>
    <name evidence="3" type="primary">pfpI</name>
    <name evidence="3" type="ORF">GCM10007424_04020</name>
</gene>
<dbReference type="Proteomes" id="UP000615760">
    <property type="component" value="Unassembled WGS sequence"/>
</dbReference>
<organism evidence="3 4">
    <name type="scientific">Flavobacterium suaedae</name>
    <dbReference type="NCBI Taxonomy" id="1767027"/>
    <lineage>
        <taxon>Bacteria</taxon>
        <taxon>Pseudomonadati</taxon>
        <taxon>Bacteroidota</taxon>
        <taxon>Flavobacteriia</taxon>
        <taxon>Flavobacteriales</taxon>
        <taxon>Flavobacteriaceae</taxon>
        <taxon>Flavobacterium</taxon>
    </lineage>
</organism>
<sequence>MINSITKFEVNKLQTKKNKIMNKKVAILATNGFEESELSSPKEAIEKQGWTAHIISPESGSIKSWSGTDWSKSYDVDKTLDEVSSSQYHALVVPGGVINPDKLRRDEKAISFVRDFFKEKKPVAAICHGPQILINAEVVEGRELTSFPSIRKDLENAGAKWVDKEVVVDNGFVTSRTPDDLPAFNDKLIEEIKEGKHELQTA</sequence>
<dbReference type="SUPFAM" id="SSF52317">
    <property type="entry name" value="Class I glutamine amidotransferase-like"/>
    <property type="match status" value="1"/>
</dbReference>
<reference evidence="4" key="1">
    <citation type="journal article" date="2019" name="Int. J. Syst. Evol. Microbiol.">
        <title>The Global Catalogue of Microorganisms (GCM) 10K type strain sequencing project: providing services to taxonomists for standard genome sequencing and annotation.</title>
        <authorList>
            <consortium name="The Broad Institute Genomics Platform"/>
            <consortium name="The Broad Institute Genome Sequencing Center for Infectious Disease"/>
            <person name="Wu L."/>
            <person name="Ma J."/>
        </authorList>
    </citation>
    <scope>NUCLEOTIDE SEQUENCE [LARGE SCALE GENOMIC DNA]</scope>
    <source>
        <strain evidence="4">CGMCC 1.15461</strain>
    </source>
</reference>
<dbReference type="EMBL" id="BMJE01000001">
    <property type="protein sequence ID" value="GGB67226.1"/>
    <property type="molecule type" value="Genomic_DNA"/>
</dbReference>
<name>A0ABQ1JFK6_9FLAO</name>
<dbReference type="InterPro" id="IPR029062">
    <property type="entry name" value="Class_I_gatase-like"/>
</dbReference>
<proteinExistence type="inferred from homology"/>
<dbReference type="Gene3D" id="3.40.50.880">
    <property type="match status" value="1"/>
</dbReference>
<dbReference type="GO" id="GO:0006508">
    <property type="term" value="P:proteolysis"/>
    <property type="evidence" value="ECO:0007669"/>
    <property type="project" value="UniProtKB-KW"/>
</dbReference>
<evidence type="ECO:0000259" key="2">
    <source>
        <dbReference type="Pfam" id="PF01965"/>
    </source>
</evidence>
<evidence type="ECO:0000256" key="1">
    <source>
        <dbReference type="ARBA" id="ARBA00008542"/>
    </source>
</evidence>
<keyword evidence="3" id="KW-0378">Hydrolase</keyword>
<dbReference type="InterPro" id="IPR006286">
    <property type="entry name" value="C56_PfpI-like"/>
</dbReference>
<feature type="domain" description="DJ-1/PfpI" evidence="2">
    <location>
        <begin position="23"/>
        <end position="191"/>
    </location>
</feature>
<dbReference type="PANTHER" id="PTHR42733:SF12">
    <property type="entry name" value="PROTEINASE"/>
    <property type="match status" value="1"/>
</dbReference>
<comment type="caution">
    <text evidence="3">The sequence shown here is derived from an EMBL/GenBank/DDBJ whole genome shotgun (WGS) entry which is preliminary data.</text>
</comment>
<keyword evidence="4" id="KW-1185">Reference proteome</keyword>
<comment type="similarity">
    <text evidence="1">Belongs to the peptidase C56 family.</text>
</comment>
<evidence type="ECO:0000313" key="4">
    <source>
        <dbReference type="Proteomes" id="UP000615760"/>
    </source>
</evidence>
<dbReference type="GO" id="GO:0008233">
    <property type="term" value="F:peptidase activity"/>
    <property type="evidence" value="ECO:0007669"/>
    <property type="project" value="UniProtKB-KW"/>
</dbReference>
<protein>
    <submittedName>
        <fullName evidence="3">Protease</fullName>
    </submittedName>
</protein>
<dbReference type="NCBIfam" id="TIGR01382">
    <property type="entry name" value="PfpI"/>
    <property type="match status" value="1"/>
</dbReference>
<keyword evidence="3" id="KW-0645">Protease</keyword>
<dbReference type="PROSITE" id="PS51276">
    <property type="entry name" value="PEPTIDASE_C56_PFPI"/>
    <property type="match status" value="1"/>
</dbReference>
<dbReference type="InterPro" id="IPR002818">
    <property type="entry name" value="DJ-1/PfpI"/>
</dbReference>
<accession>A0ABQ1JFK6</accession>
<evidence type="ECO:0000313" key="3">
    <source>
        <dbReference type="EMBL" id="GGB67226.1"/>
    </source>
</evidence>
<dbReference type="CDD" id="cd03134">
    <property type="entry name" value="GATase1_PfpI_like"/>
    <property type="match status" value="1"/>
</dbReference>